<name>A0A0C3AJ77_9AGAM</name>
<accession>A0A0C3AJ77</accession>
<dbReference type="HOGENOM" id="CLU_1497089_0_0_1"/>
<gene>
    <name evidence="1" type="ORF">SCLCIDRAFT_23069</name>
</gene>
<protein>
    <submittedName>
        <fullName evidence="1">Uncharacterized protein</fullName>
    </submittedName>
</protein>
<dbReference type="OrthoDB" id="2685204at2759"/>
<reference evidence="2" key="2">
    <citation type="submission" date="2015-01" db="EMBL/GenBank/DDBJ databases">
        <title>Evolutionary Origins and Diversification of the Mycorrhizal Mutualists.</title>
        <authorList>
            <consortium name="DOE Joint Genome Institute"/>
            <consortium name="Mycorrhizal Genomics Consortium"/>
            <person name="Kohler A."/>
            <person name="Kuo A."/>
            <person name="Nagy L.G."/>
            <person name="Floudas D."/>
            <person name="Copeland A."/>
            <person name="Barry K.W."/>
            <person name="Cichocki N."/>
            <person name="Veneault-Fourrey C."/>
            <person name="LaButti K."/>
            <person name="Lindquist E.A."/>
            <person name="Lipzen A."/>
            <person name="Lundell T."/>
            <person name="Morin E."/>
            <person name="Murat C."/>
            <person name="Riley R."/>
            <person name="Ohm R."/>
            <person name="Sun H."/>
            <person name="Tunlid A."/>
            <person name="Henrissat B."/>
            <person name="Grigoriev I.V."/>
            <person name="Hibbett D.S."/>
            <person name="Martin F."/>
        </authorList>
    </citation>
    <scope>NUCLEOTIDE SEQUENCE [LARGE SCALE GENOMIC DNA]</scope>
    <source>
        <strain evidence="2">Foug A</strain>
    </source>
</reference>
<dbReference type="AlphaFoldDB" id="A0A0C3AJ77"/>
<reference evidence="1 2" key="1">
    <citation type="submission" date="2014-04" db="EMBL/GenBank/DDBJ databases">
        <authorList>
            <consortium name="DOE Joint Genome Institute"/>
            <person name="Kuo A."/>
            <person name="Kohler A."/>
            <person name="Nagy L.G."/>
            <person name="Floudas D."/>
            <person name="Copeland A."/>
            <person name="Barry K.W."/>
            <person name="Cichocki N."/>
            <person name="Veneault-Fourrey C."/>
            <person name="LaButti K."/>
            <person name="Lindquist E.A."/>
            <person name="Lipzen A."/>
            <person name="Lundell T."/>
            <person name="Morin E."/>
            <person name="Murat C."/>
            <person name="Sun H."/>
            <person name="Tunlid A."/>
            <person name="Henrissat B."/>
            <person name="Grigoriev I.V."/>
            <person name="Hibbett D.S."/>
            <person name="Martin F."/>
            <person name="Nordberg H.P."/>
            <person name="Cantor M.N."/>
            <person name="Hua S.X."/>
        </authorList>
    </citation>
    <scope>NUCLEOTIDE SEQUENCE [LARGE SCALE GENOMIC DNA]</scope>
    <source>
        <strain evidence="1 2">Foug A</strain>
    </source>
</reference>
<sequence length="180" mass="20305">MPTSWPPSVPTSPLPTYTPLPVLSIDADEMAAQTHSYMIAFKEHGVAIRSQNTTAMESAYWHILNERKVCPPQTRWPLLNNEGCAKLRCQTVEEIIKRHATTIDEHLQAFFAANTLLLQQHDITTTRVLHSQSREIGSKLIKLRLERRHTKLATWASQPCSLVSSLVAVSLRLAESEKIN</sequence>
<organism evidence="1 2">
    <name type="scientific">Scleroderma citrinum Foug A</name>
    <dbReference type="NCBI Taxonomy" id="1036808"/>
    <lineage>
        <taxon>Eukaryota</taxon>
        <taxon>Fungi</taxon>
        <taxon>Dikarya</taxon>
        <taxon>Basidiomycota</taxon>
        <taxon>Agaricomycotina</taxon>
        <taxon>Agaricomycetes</taxon>
        <taxon>Agaricomycetidae</taxon>
        <taxon>Boletales</taxon>
        <taxon>Sclerodermatineae</taxon>
        <taxon>Sclerodermataceae</taxon>
        <taxon>Scleroderma</taxon>
    </lineage>
</organism>
<proteinExistence type="predicted"/>
<keyword evidence="2" id="KW-1185">Reference proteome</keyword>
<dbReference type="InParanoid" id="A0A0C3AJ77"/>
<dbReference type="Proteomes" id="UP000053989">
    <property type="component" value="Unassembled WGS sequence"/>
</dbReference>
<dbReference type="EMBL" id="KN822025">
    <property type="protein sequence ID" value="KIM64957.1"/>
    <property type="molecule type" value="Genomic_DNA"/>
</dbReference>
<evidence type="ECO:0000313" key="1">
    <source>
        <dbReference type="EMBL" id="KIM64957.1"/>
    </source>
</evidence>
<evidence type="ECO:0000313" key="2">
    <source>
        <dbReference type="Proteomes" id="UP000053989"/>
    </source>
</evidence>